<accession>A0ABQ0L351</accession>
<proteinExistence type="predicted"/>
<protein>
    <recommendedName>
        <fullName evidence="1">Tautomerase cis-CaaD-like domain-containing protein</fullName>
    </recommendedName>
</protein>
<dbReference type="EMBL" id="DF840276">
    <property type="protein sequence ID" value="GAT44874.1"/>
    <property type="molecule type" value="Genomic_DNA"/>
</dbReference>
<evidence type="ECO:0000259" key="1">
    <source>
        <dbReference type="Pfam" id="PF14832"/>
    </source>
</evidence>
<sequence length="167" mass="18721">MPLHRWITPKGLYTPAEKAGIANAITDLYYEQKLLKVSLPRFYVVVYFDEKEAHDFYHGGRPVTGAGGDGANFVNIHVEHLARTFSGEASKKGFMNAYKATVEPWIKGRGLDWELLVIDAGDISLWRENGEVPPAAESVEEKIWREKNRVVVGEELESCAAVMSQKV</sequence>
<reference evidence="2" key="1">
    <citation type="submission" date="2014-09" db="EMBL/GenBank/DDBJ databases">
        <title>Genome sequence of the luminous mushroom Mycena chlorophos for searching fungal bioluminescence genes.</title>
        <authorList>
            <person name="Tanaka Y."/>
            <person name="Kasuga D."/>
            <person name="Oba Y."/>
            <person name="Hase S."/>
            <person name="Sato K."/>
            <person name="Oba Y."/>
            <person name="Sakakibara Y."/>
        </authorList>
    </citation>
    <scope>NUCLEOTIDE SEQUENCE</scope>
</reference>
<evidence type="ECO:0000313" key="3">
    <source>
        <dbReference type="Proteomes" id="UP000815677"/>
    </source>
</evidence>
<organism evidence="2 3">
    <name type="scientific">Mycena chlorophos</name>
    <name type="common">Agaric fungus</name>
    <name type="synonym">Agaricus chlorophos</name>
    <dbReference type="NCBI Taxonomy" id="658473"/>
    <lineage>
        <taxon>Eukaryota</taxon>
        <taxon>Fungi</taxon>
        <taxon>Dikarya</taxon>
        <taxon>Basidiomycota</taxon>
        <taxon>Agaricomycotina</taxon>
        <taxon>Agaricomycetes</taxon>
        <taxon>Agaricomycetidae</taxon>
        <taxon>Agaricales</taxon>
        <taxon>Marasmiineae</taxon>
        <taxon>Mycenaceae</taxon>
        <taxon>Mycena</taxon>
    </lineage>
</organism>
<name>A0ABQ0L351_MYCCL</name>
<dbReference type="Proteomes" id="UP000815677">
    <property type="component" value="Unassembled WGS sequence"/>
</dbReference>
<dbReference type="Gene3D" id="3.30.429.10">
    <property type="entry name" value="Macrophage Migration Inhibitory Factor"/>
    <property type="match status" value="1"/>
</dbReference>
<feature type="domain" description="Tautomerase cis-CaaD-like" evidence="1">
    <location>
        <begin position="1"/>
        <end position="149"/>
    </location>
</feature>
<keyword evidence="3" id="KW-1185">Reference proteome</keyword>
<dbReference type="Pfam" id="PF14832">
    <property type="entry name" value="Tautomerase_3"/>
    <property type="match status" value="1"/>
</dbReference>
<evidence type="ECO:0000313" key="2">
    <source>
        <dbReference type="EMBL" id="GAT44874.1"/>
    </source>
</evidence>
<gene>
    <name evidence="2" type="ORF">MCHLO_02477</name>
</gene>
<dbReference type="InterPro" id="IPR014347">
    <property type="entry name" value="Tautomerase/MIF_sf"/>
</dbReference>
<dbReference type="InterPro" id="IPR028116">
    <property type="entry name" value="Cis-CaaD-like"/>
</dbReference>